<gene>
    <name evidence="1" type="ORF">HDID_LOCUS6877</name>
</gene>
<proteinExistence type="predicted"/>
<name>A0A0R3SPI5_HYMDI</name>
<dbReference type="WBParaSite" id="HDID_0000687901-mRNA-1">
    <property type="protein sequence ID" value="HDID_0000687901-mRNA-1"/>
    <property type="gene ID" value="HDID_0000687901"/>
</dbReference>
<dbReference type="EMBL" id="UYSG01010884">
    <property type="protein sequence ID" value="VDL59195.1"/>
    <property type="molecule type" value="Genomic_DNA"/>
</dbReference>
<evidence type="ECO:0000313" key="1">
    <source>
        <dbReference type="EMBL" id="VDL59195.1"/>
    </source>
</evidence>
<evidence type="ECO:0000313" key="2">
    <source>
        <dbReference type="Proteomes" id="UP000274504"/>
    </source>
</evidence>
<dbReference type="Proteomes" id="UP000274504">
    <property type="component" value="Unassembled WGS sequence"/>
</dbReference>
<evidence type="ECO:0000313" key="3">
    <source>
        <dbReference type="WBParaSite" id="HDID_0000687901-mRNA-1"/>
    </source>
</evidence>
<protein>
    <submittedName>
        <fullName evidence="3">Non-specific serine/threonine protein kinase</fullName>
    </submittedName>
</protein>
<reference evidence="1 2" key="2">
    <citation type="submission" date="2018-11" db="EMBL/GenBank/DDBJ databases">
        <authorList>
            <consortium name="Pathogen Informatics"/>
        </authorList>
    </citation>
    <scope>NUCLEOTIDE SEQUENCE [LARGE SCALE GENOMIC DNA]</scope>
</reference>
<sequence length="206" mass="23376">MAANGTTLGPSKAHRVSRHVSFQAVVPPAVSFPVNYSGPSLIQANNYISLARQNSDSSPEELKQRAGRQMSTVISLDYNRDSPDSSTSNSTSLFDEVLHTVHIQYKIPLFFEIQTHGNETEISSPTRIQPWDNFNLRHIQSRFANELQRYICRVLNYAQSIGIISNFNSSENCDHYDNDRVNAVYEILQMMQEVKLLRKNLTLLSL</sequence>
<accession>A0A0R3SPI5</accession>
<dbReference type="OrthoDB" id="10556846at2759"/>
<reference evidence="3" key="1">
    <citation type="submission" date="2017-02" db="UniProtKB">
        <authorList>
            <consortium name="WormBaseParasite"/>
        </authorList>
    </citation>
    <scope>IDENTIFICATION</scope>
</reference>
<organism evidence="3">
    <name type="scientific">Hymenolepis diminuta</name>
    <name type="common">Rat tapeworm</name>
    <dbReference type="NCBI Taxonomy" id="6216"/>
    <lineage>
        <taxon>Eukaryota</taxon>
        <taxon>Metazoa</taxon>
        <taxon>Spiralia</taxon>
        <taxon>Lophotrochozoa</taxon>
        <taxon>Platyhelminthes</taxon>
        <taxon>Cestoda</taxon>
        <taxon>Eucestoda</taxon>
        <taxon>Cyclophyllidea</taxon>
        <taxon>Hymenolepididae</taxon>
        <taxon>Hymenolepis</taxon>
    </lineage>
</organism>
<dbReference type="AlphaFoldDB" id="A0A0R3SPI5"/>